<protein>
    <submittedName>
        <fullName evidence="2">GNAT family acetyltransferase</fullName>
    </submittedName>
</protein>
<evidence type="ECO:0000313" key="2">
    <source>
        <dbReference type="EMBL" id="NMM93175.1"/>
    </source>
</evidence>
<gene>
    <name evidence="2" type="ORF">G1C95_0360</name>
</gene>
<reference evidence="2 3" key="1">
    <citation type="submission" date="2020-02" db="EMBL/GenBank/DDBJ databases">
        <title>Characterization of phylogenetic diversity of novel bifidobacterial species isolated in Czech ZOOs.</title>
        <authorList>
            <person name="Lugli G.A."/>
            <person name="Vera N.B."/>
            <person name="Ventura M."/>
        </authorList>
    </citation>
    <scope>NUCLEOTIDE SEQUENCE [LARGE SCALE GENOMIC DNA]</scope>
    <source>
        <strain evidence="2 3">DSM 109957</strain>
    </source>
</reference>
<comment type="caution">
    <text evidence="2">The sequence shown here is derived from an EMBL/GenBank/DDBJ whole genome shotgun (WGS) entry which is preliminary data.</text>
</comment>
<dbReference type="PANTHER" id="PTHR43415">
    <property type="entry name" value="SPERMIDINE N(1)-ACETYLTRANSFERASE"/>
    <property type="match status" value="1"/>
</dbReference>
<dbReference type="InterPro" id="IPR016181">
    <property type="entry name" value="Acyl_CoA_acyltransferase"/>
</dbReference>
<sequence length="205" mass="23515">MDTSVTLRAAEEPDYQLFEEWWNDFEMADEYRATTEWTPTKKVRDMFLEWDQRDDELGFGRTIVGPRGNCVGHVMVWRNSAQETDARISLFIGPYYQSHGYGSQAMRMAIAKAVNSMRLDTITARAWSFNLRARHMCESLGFKESDRRKGMVERDGKQFDAVIYTADAAMLMDRVNEEARQREEGEALEAQRFAALQSGLGASNA</sequence>
<dbReference type="Gene3D" id="3.40.630.30">
    <property type="match status" value="1"/>
</dbReference>
<dbReference type="InterPro" id="IPR000182">
    <property type="entry name" value="GNAT_dom"/>
</dbReference>
<dbReference type="GO" id="GO:0016747">
    <property type="term" value="F:acyltransferase activity, transferring groups other than amino-acyl groups"/>
    <property type="evidence" value="ECO:0007669"/>
    <property type="project" value="InterPro"/>
</dbReference>
<dbReference type="AlphaFoldDB" id="A0A7Y0EMX1"/>
<evidence type="ECO:0000313" key="3">
    <source>
        <dbReference type="Proteomes" id="UP000532194"/>
    </source>
</evidence>
<feature type="domain" description="N-acetyltransferase" evidence="1">
    <location>
        <begin position="5"/>
        <end position="169"/>
    </location>
</feature>
<dbReference type="Pfam" id="PF13302">
    <property type="entry name" value="Acetyltransf_3"/>
    <property type="match status" value="1"/>
</dbReference>
<keyword evidence="3" id="KW-1185">Reference proteome</keyword>
<evidence type="ECO:0000259" key="1">
    <source>
        <dbReference type="PROSITE" id="PS51186"/>
    </source>
</evidence>
<dbReference type="PROSITE" id="PS51186">
    <property type="entry name" value="GNAT"/>
    <property type="match status" value="1"/>
</dbReference>
<proteinExistence type="predicted"/>
<keyword evidence="2" id="KW-0808">Transferase</keyword>
<dbReference type="Proteomes" id="UP000532194">
    <property type="component" value="Unassembled WGS sequence"/>
</dbReference>
<dbReference type="EMBL" id="JAAIII010000001">
    <property type="protein sequence ID" value="NMM93175.1"/>
    <property type="molecule type" value="Genomic_DNA"/>
</dbReference>
<dbReference type="PANTHER" id="PTHR43415:SF3">
    <property type="entry name" value="GNAT-FAMILY ACETYLTRANSFERASE"/>
    <property type="match status" value="1"/>
</dbReference>
<dbReference type="CDD" id="cd04301">
    <property type="entry name" value="NAT_SF"/>
    <property type="match status" value="1"/>
</dbReference>
<dbReference type="SUPFAM" id="SSF55729">
    <property type="entry name" value="Acyl-CoA N-acyltransferases (Nat)"/>
    <property type="match status" value="1"/>
</dbReference>
<accession>A0A7Y0EMX1</accession>
<organism evidence="2 3">
    <name type="scientific">Bifidobacterium oedipodis</name>
    <dbReference type="NCBI Taxonomy" id="2675322"/>
    <lineage>
        <taxon>Bacteria</taxon>
        <taxon>Bacillati</taxon>
        <taxon>Actinomycetota</taxon>
        <taxon>Actinomycetes</taxon>
        <taxon>Bifidobacteriales</taxon>
        <taxon>Bifidobacteriaceae</taxon>
        <taxon>Bifidobacterium</taxon>
    </lineage>
</organism>
<name>A0A7Y0EMX1_9BIFI</name>